<evidence type="ECO:0000256" key="1">
    <source>
        <dbReference type="SAM" id="MobiDB-lite"/>
    </source>
</evidence>
<dbReference type="RefSeq" id="WP_220807662.1">
    <property type="nucleotide sequence ID" value="NZ_BPMK01000006.1"/>
</dbReference>
<feature type="region of interest" description="Disordered" evidence="1">
    <location>
        <begin position="107"/>
        <end position="152"/>
    </location>
</feature>
<keyword evidence="2" id="KW-0472">Membrane</keyword>
<feature type="compositionally biased region" description="Pro residues" evidence="1">
    <location>
        <begin position="69"/>
        <end position="79"/>
    </location>
</feature>
<evidence type="ECO:0000313" key="3">
    <source>
        <dbReference type="EMBL" id="GIZ51488.1"/>
    </source>
</evidence>
<protein>
    <recommendedName>
        <fullName evidence="5">MYXO-CTERM domain-containing protein</fullName>
    </recommendedName>
</protein>
<comment type="caution">
    <text evidence="3">The sequence shown here is derived from an EMBL/GenBank/DDBJ whole genome shotgun (WGS) entry which is preliminary data.</text>
</comment>
<feature type="transmembrane region" description="Helical" evidence="2">
    <location>
        <begin position="158"/>
        <end position="175"/>
    </location>
</feature>
<feature type="region of interest" description="Disordered" evidence="1">
    <location>
        <begin position="26"/>
        <end position="95"/>
    </location>
</feature>
<sequence>MHSLIARILLLLVVFTIAVPESYAKRAGSGRSSGRQSSALKQKPAAPPVSRTAPAAPPAPAPIQRAQPDAPPAPVPPTAPRQTLPREAGSPWGGMLGGALLGLGLGSLMSSNDRQPDTAAQSEGGSGSETGSGASGTSEAEAAIEARQASEPVPQNKLGPVLLLTVLAAIVFLAARRFRARRR</sequence>
<keyword evidence="2" id="KW-0812">Transmembrane</keyword>
<keyword evidence="2" id="KW-1133">Transmembrane helix</keyword>
<evidence type="ECO:0000256" key="2">
    <source>
        <dbReference type="SAM" id="Phobius"/>
    </source>
</evidence>
<reference evidence="3 4" key="1">
    <citation type="journal article" date="2022" name="Int. J. Syst. Evol. Microbiol.">
        <title>Noviherbaspirillum aridicola sp. nov., isolated from an arid soil in Pakistan.</title>
        <authorList>
            <person name="Khan I.U."/>
            <person name="Saqib M."/>
            <person name="Amin A."/>
            <person name="Hussain F."/>
            <person name="Li L."/>
            <person name="Liu Y.H."/>
            <person name="Fang B.Z."/>
            <person name="Ahmed I."/>
            <person name="Li W.J."/>
        </authorList>
    </citation>
    <scope>NUCLEOTIDE SEQUENCE [LARGE SCALE GENOMIC DNA]</scope>
    <source>
        <strain evidence="3 4">NCCP-691</strain>
    </source>
</reference>
<organism evidence="3 4">
    <name type="scientific">Noviherbaspirillum aridicola</name>
    <dbReference type="NCBI Taxonomy" id="2849687"/>
    <lineage>
        <taxon>Bacteria</taxon>
        <taxon>Pseudomonadati</taxon>
        <taxon>Pseudomonadota</taxon>
        <taxon>Betaproteobacteria</taxon>
        <taxon>Burkholderiales</taxon>
        <taxon>Oxalobacteraceae</taxon>
        <taxon>Noviherbaspirillum</taxon>
    </lineage>
</organism>
<keyword evidence="4" id="KW-1185">Reference proteome</keyword>
<evidence type="ECO:0000313" key="4">
    <source>
        <dbReference type="Proteomes" id="UP000887222"/>
    </source>
</evidence>
<feature type="compositionally biased region" description="Gly residues" evidence="1">
    <location>
        <begin position="124"/>
        <end position="134"/>
    </location>
</feature>
<proteinExistence type="predicted"/>
<evidence type="ECO:0008006" key="5">
    <source>
        <dbReference type="Google" id="ProtNLM"/>
    </source>
</evidence>
<feature type="compositionally biased region" description="Low complexity" evidence="1">
    <location>
        <begin position="26"/>
        <end position="39"/>
    </location>
</feature>
<gene>
    <name evidence="3" type="ORF">NCCP691_15020</name>
</gene>
<accession>A0ABQ4Q2S3</accession>
<name>A0ABQ4Q2S3_9BURK</name>
<dbReference type="Proteomes" id="UP000887222">
    <property type="component" value="Unassembled WGS sequence"/>
</dbReference>
<dbReference type="EMBL" id="BPMK01000006">
    <property type="protein sequence ID" value="GIZ51488.1"/>
    <property type="molecule type" value="Genomic_DNA"/>
</dbReference>